<sequence length="99" mass="11334">MGCYLERSLMDSRWVSKAALHDAMRDRGCWISLQLNLLLDLVKGIASDVNFWPLFVLSFSEILLVGCEPILVMRRWKSADAFASSVEYLRCTEVGVSWF</sequence>
<proteinExistence type="predicted"/>
<comment type="caution">
    <text evidence="1">The sequence shown here is derived from an EMBL/GenBank/DDBJ whole genome shotgun (WGS) entry which is preliminary data.</text>
</comment>
<accession>A0AAD3SLL9</accession>
<evidence type="ECO:0000313" key="2">
    <source>
        <dbReference type="Proteomes" id="UP001279734"/>
    </source>
</evidence>
<dbReference type="Proteomes" id="UP001279734">
    <property type="component" value="Unassembled WGS sequence"/>
</dbReference>
<reference evidence="1" key="1">
    <citation type="submission" date="2023-05" db="EMBL/GenBank/DDBJ databases">
        <title>Nepenthes gracilis genome sequencing.</title>
        <authorList>
            <person name="Fukushima K."/>
        </authorList>
    </citation>
    <scope>NUCLEOTIDE SEQUENCE</scope>
    <source>
        <strain evidence="1">SING2019-196</strain>
    </source>
</reference>
<dbReference type="AlphaFoldDB" id="A0AAD3SLL9"/>
<protein>
    <submittedName>
        <fullName evidence="1">Uncharacterized protein</fullName>
    </submittedName>
</protein>
<dbReference type="EMBL" id="BSYO01000013">
    <property type="protein sequence ID" value="GMH14000.1"/>
    <property type="molecule type" value="Genomic_DNA"/>
</dbReference>
<name>A0AAD3SLL9_NEPGR</name>
<organism evidence="1 2">
    <name type="scientific">Nepenthes gracilis</name>
    <name type="common">Slender pitcher plant</name>
    <dbReference type="NCBI Taxonomy" id="150966"/>
    <lineage>
        <taxon>Eukaryota</taxon>
        <taxon>Viridiplantae</taxon>
        <taxon>Streptophyta</taxon>
        <taxon>Embryophyta</taxon>
        <taxon>Tracheophyta</taxon>
        <taxon>Spermatophyta</taxon>
        <taxon>Magnoliopsida</taxon>
        <taxon>eudicotyledons</taxon>
        <taxon>Gunneridae</taxon>
        <taxon>Pentapetalae</taxon>
        <taxon>Caryophyllales</taxon>
        <taxon>Nepenthaceae</taxon>
        <taxon>Nepenthes</taxon>
    </lineage>
</organism>
<gene>
    <name evidence="1" type="ORF">Nepgr_015841</name>
</gene>
<keyword evidence="2" id="KW-1185">Reference proteome</keyword>
<evidence type="ECO:0000313" key="1">
    <source>
        <dbReference type="EMBL" id="GMH14000.1"/>
    </source>
</evidence>